<dbReference type="Pfam" id="PF17775">
    <property type="entry name" value="YchJ_M-like"/>
    <property type="match status" value="1"/>
</dbReference>
<evidence type="ECO:0000313" key="2">
    <source>
        <dbReference type="EMBL" id="GFR53152.1"/>
    </source>
</evidence>
<dbReference type="Gene3D" id="3.10.450.50">
    <property type="match status" value="1"/>
</dbReference>
<dbReference type="InterPro" id="IPR004027">
    <property type="entry name" value="SEC_C_motif"/>
</dbReference>
<reference evidence="2 3" key="1">
    <citation type="journal article" date="2021" name="Sci. Rep.">
        <title>Genome sequencing of the multicellular alga Astrephomene provides insights into convergent evolution of germ-soma differentiation.</title>
        <authorList>
            <person name="Yamashita S."/>
            <person name="Yamamoto K."/>
            <person name="Matsuzaki R."/>
            <person name="Suzuki S."/>
            <person name="Yamaguchi H."/>
            <person name="Hirooka S."/>
            <person name="Minakuchi Y."/>
            <person name="Miyagishima S."/>
            <person name="Kawachi M."/>
            <person name="Toyoda A."/>
            <person name="Nozaki H."/>
        </authorList>
    </citation>
    <scope>NUCLEOTIDE SEQUENCE [LARGE SCALE GENOMIC DNA]</scope>
    <source>
        <strain evidence="2 3">NIES-4017</strain>
    </source>
</reference>
<dbReference type="PANTHER" id="PTHR33747">
    <property type="entry name" value="UPF0225 PROTEIN SCO1677"/>
    <property type="match status" value="1"/>
</dbReference>
<dbReference type="InterPro" id="IPR032710">
    <property type="entry name" value="NTF2-like_dom_sf"/>
</dbReference>
<protein>
    <recommendedName>
        <fullName evidence="1">YchJ-like middle NTF2-like domain-containing protein</fullName>
    </recommendedName>
</protein>
<proteinExistence type="predicted"/>
<dbReference type="AlphaFoldDB" id="A0AAD3HUA3"/>
<dbReference type="InterPro" id="IPR048469">
    <property type="entry name" value="YchJ-like_M"/>
</dbReference>
<keyword evidence="3" id="KW-1185">Reference proteome</keyword>
<feature type="domain" description="YchJ-like middle NTF2-like" evidence="1">
    <location>
        <begin position="73"/>
        <end position="172"/>
    </location>
</feature>
<dbReference type="EMBL" id="BMAR01000093">
    <property type="protein sequence ID" value="GFR53152.1"/>
    <property type="molecule type" value="Genomic_DNA"/>
</dbReference>
<dbReference type="Pfam" id="PF02810">
    <property type="entry name" value="SEC-C"/>
    <property type="match status" value="1"/>
</dbReference>
<organism evidence="2 3">
    <name type="scientific">Astrephomene gubernaculifera</name>
    <dbReference type="NCBI Taxonomy" id="47775"/>
    <lineage>
        <taxon>Eukaryota</taxon>
        <taxon>Viridiplantae</taxon>
        <taxon>Chlorophyta</taxon>
        <taxon>core chlorophytes</taxon>
        <taxon>Chlorophyceae</taxon>
        <taxon>CS clade</taxon>
        <taxon>Chlamydomonadales</taxon>
        <taxon>Astrephomenaceae</taxon>
        <taxon>Astrephomene</taxon>
    </lineage>
</organism>
<sequence length="214" mass="23376">MLQARVQPFLSTPSLNRRACIRIACSKGFGVKPKAVPKPRKDQPAPEPCPCDSGKAYKNCCGPVHRGERIALTPEDTLRARFAAFCKGEADYIISTTHPDFHVNHYQISTPGGAEERLRQDAATACNRFAYTGLRVLASEPGDSELDGYVSFEYLSRSRSAPGAPLTAQEASDTAGWNRTAEKCKFVQAPNGVWQFADYQTTTFDASMLAGLPK</sequence>
<accession>A0AAD3HUA3</accession>
<gene>
    <name evidence="2" type="ORF">Agub_g15872</name>
</gene>
<evidence type="ECO:0000313" key="3">
    <source>
        <dbReference type="Proteomes" id="UP001054857"/>
    </source>
</evidence>
<evidence type="ECO:0000259" key="1">
    <source>
        <dbReference type="Pfam" id="PF17775"/>
    </source>
</evidence>
<dbReference type="PANTHER" id="PTHR33747:SF1">
    <property type="entry name" value="ADENYLATE CYCLASE-ASSOCIATED CAP C-TERMINAL DOMAIN-CONTAINING PROTEIN"/>
    <property type="match status" value="1"/>
</dbReference>
<dbReference type="SUPFAM" id="SSF54427">
    <property type="entry name" value="NTF2-like"/>
    <property type="match status" value="1"/>
</dbReference>
<dbReference type="Proteomes" id="UP001054857">
    <property type="component" value="Unassembled WGS sequence"/>
</dbReference>
<dbReference type="SUPFAM" id="SSF103642">
    <property type="entry name" value="Sec-C motif"/>
    <property type="match status" value="1"/>
</dbReference>
<comment type="caution">
    <text evidence="2">The sequence shown here is derived from an EMBL/GenBank/DDBJ whole genome shotgun (WGS) entry which is preliminary data.</text>
</comment>
<name>A0AAD3HUA3_9CHLO</name>